<dbReference type="InterPro" id="IPR009057">
    <property type="entry name" value="Homeodomain-like_sf"/>
</dbReference>
<protein>
    <submittedName>
        <fullName evidence="5">TetR/AcrR family transcriptional regulator</fullName>
    </submittedName>
</protein>
<keyword evidence="6" id="KW-1185">Reference proteome</keyword>
<dbReference type="PROSITE" id="PS50977">
    <property type="entry name" value="HTH_TETR_2"/>
    <property type="match status" value="1"/>
</dbReference>
<evidence type="ECO:0000256" key="3">
    <source>
        <dbReference type="SAM" id="MobiDB-lite"/>
    </source>
</evidence>
<organism evidence="5 6">
    <name type="scientific">Pseudomonas tructae</name>
    <dbReference type="NCBI Taxonomy" id="2518644"/>
    <lineage>
        <taxon>Bacteria</taxon>
        <taxon>Pseudomonadati</taxon>
        <taxon>Pseudomonadota</taxon>
        <taxon>Gammaproteobacteria</taxon>
        <taxon>Pseudomonadales</taxon>
        <taxon>Pseudomonadaceae</taxon>
        <taxon>Pseudomonas</taxon>
    </lineage>
</organism>
<dbReference type="InterPro" id="IPR039536">
    <property type="entry name" value="TetR_C_Proteobacteria"/>
</dbReference>
<keyword evidence="1 2" id="KW-0238">DNA-binding</keyword>
<dbReference type="InterPro" id="IPR050109">
    <property type="entry name" value="HTH-type_TetR-like_transc_reg"/>
</dbReference>
<dbReference type="KEGG" id="ptk:EXN22_07970"/>
<feature type="DNA-binding region" description="H-T-H motif" evidence="2">
    <location>
        <begin position="43"/>
        <end position="62"/>
    </location>
</feature>
<dbReference type="PANTHER" id="PTHR30055">
    <property type="entry name" value="HTH-TYPE TRANSCRIPTIONAL REGULATOR RUTR"/>
    <property type="match status" value="1"/>
</dbReference>
<dbReference type="OrthoDB" id="270177at2"/>
<gene>
    <name evidence="5" type="ORF">EXN22_07970</name>
</gene>
<dbReference type="EMBL" id="CP035952">
    <property type="protein sequence ID" value="QBF25636.1"/>
    <property type="molecule type" value="Genomic_DNA"/>
</dbReference>
<dbReference type="PRINTS" id="PR00455">
    <property type="entry name" value="HTHTETR"/>
</dbReference>
<dbReference type="Pfam" id="PF14246">
    <property type="entry name" value="TetR_C_7"/>
    <property type="match status" value="1"/>
</dbReference>
<dbReference type="GO" id="GO:0003700">
    <property type="term" value="F:DNA-binding transcription factor activity"/>
    <property type="evidence" value="ECO:0007669"/>
    <property type="project" value="TreeGrafter"/>
</dbReference>
<evidence type="ECO:0000256" key="2">
    <source>
        <dbReference type="PROSITE-ProRule" id="PRU00335"/>
    </source>
</evidence>
<sequence>MSTAAQKATKASPRLTERGRQRRHALIEAATLTFLEHGFEGTTLDMIIDQAGGSRGTLYSSFGGKEGLFAAVIERMIEEIFQAPGEGTAPQDSIHGVLEHYGRRFVQSLLAPRTIGLYRLVVAEAPRLPKIGEAFYRLGPERSYQLLAARLAQLEDVQTDIETLGVIACQFLEMLKADLFLKAVSMPDYTPAPALIEQRLQLSVKIIAQYLQGTA</sequence>
<dbReference type="PANTHER" id="PTHR30055:SF119">
    <property type="entry name" value="NALC"/>
    <property type="match status" value="1"/>
</dbReference>
<dbReference type="Gene3D" id="1.10.10.60">
    <property type="entry name" value="Homeodomain-like"/>
    <property type="match status" value="1"/>
</dbReference>
<dbReference type="SUPFAM" id="SSF46689">
    <property type="entry name" value="Homeodomain-like"/>
    <property type="match status" value="1"/>
</dbReference>
<evidence type="ECO:0000259" key="4">
    <source>
        <dbReference type="PROSITE" id="PS50977"/>
    </source>
</evidence>
<proteinExistence type="predicted"/>
<evidence type="ECO:0000313" key="6">
    <source>
        <dbReference type="Proteomes" id="UP000291130"/>
    </source>
</evidence>
<dbReference type="Gene3D" id="1.10.357.10">
    <property type="entry name" value="Tetracycline Repressor, domain 2"/>
    <property type="match status" value="1"/>
</dbReference>
<dbReference type="InterPro" id="IPR001647">
    <property type="entry name" value="HTH_TetR"/>
</dbReference>
<dbReference type="Pfam" id="PF00440">
    <property type="entry name" value="TetR_N"/>
    <property type="match status" value="1"/>
</dbReference>
<dbReference type="RefSeq" id="WP_130263546.1">
    <property type="nucleotide sequence ID" value="NZ_CP035952.1"/>
</dbReference>
<dbReference type="AlphaFoldDB" id="A0A411MFP1"/>
<evidence type="ECO:0000313" key="5">
    <source>
        <dbReference type="EMBL" id="QBF25636.1"/>
    </source>
</evidence>
<dbReference type="GO" id="GO:0000976">
    <property type="term" value="F:transcription cis-regulatory region binding"/>
    <property type="evidence" value="ECO:0007669"/>
    <property type="project" value="TreeGrafter"/>
</dbReference>
<evidence type="ECO:0000256" key="1">
    <source>
        <dbReference type="ARBA" id="ARBA00023125"/>
    </source>
</evidence>
<feature type="region of interest" description="Disordered" evidence="3">
    <location>
        <begin position="1"/>
        <end position="20"/>
    </location>
</feature>
<accession>A0A411MFP1</accession>
<name>A0A411MFP1_9PSED</name>
<feature type="domain" description="HTH tetR-type" evidence="4">
    <location>
        <begin position="20"/>
        <end position="80"/>
    </location>
</feature>
<dbReference type="Proteomes" id="UP000291130">
    <property type="component" value="Chromosome"/>
</dbReference>
<reference evidence="5 6" key="1">
    <citation type="submission" date="2019-02" db="EMBL/GenBank/DDBJ databases">
        <title>Complete genome sequence of Pseudomonas sp. SNU WT1 isolated from rainbow trout.</title>
        <authorList>
            <person name="Oh W.T."/>
            <person name="Park S.C."/>
        </authorList>
    </citation>
    <scope>NUCLEOTIDE SEQUENCE [LARGE SCALE GENOMIC DNA]</scope>
    <source>
        <strain evidence="5 6">SNU WT1</strain>
    </source>
</reference>